<dbReference type="SUPFAM" id="SSF53098">
    <property type="entry name" value="Ribonuclease H-like"/>
    <property type="match status" value="1"/>
</dbReference>
<organism evidence="4 5">
    <name type="scientific">Baekduia soli</name>
    <dbReference type="NCBI Taxonomy" id="496014"/>
    <lineage>
        <taxon>Bacteria</taxon>
        <taxon>Bacillati</taxon>
        <taxon>Actinomycetota</taxon>
        <taxon>Thermoleophilia</taxon>
        <taxon>Solirubrobacterales</taxon>
        <taxon>Baekduiaceae</taxon>
        <taxon>Baekduia</taxon>
    </lineage>
</organism>
<protein>
    <submittedName>
        <fullName evidence="4">IS3 family transposase</fullName>
    </submittedName>
</protein>
<dbReference type="OrthoDB" id="4281720at2"/>
<gene>
    <name evidence="4" type="ORF">FSW04_19630</name>
</gene>
<keyword evidence="5" id="KW-1185">Reference proteome</keyword>
<proteinExistence type="predicted"/>
<dbReference type="Gene3D" id="3.30.420.10">
    <property type="entry name" value="Ribonuclease H-like superfamily/Ribonuclease H"/>
    <property type="match status" value="1"/>
</dbReference>
<dbReference type="InterPro" id="IPR025948">
    <property type="entry name" value="HTH-like_dom"/>
</dbReference>
<dbReference type="PANTHER" id="PTHR46889:SF4">
    <property type="entry name" value="TRANSPOSASE INSO FOR INSERTION SEQUENCE ELEMENT IS911B-RELATED"/>
    <property type="match status" value="1"/>
</dbReference>
<accession>A0A5B8UA62</accession>
<dbReference type="KEGG" id="bsol:FSW04_19630"/>
<evidence type="ECO:0000256" key="2">
    <source>
        <dbReference type="SAM" id="MobiDB-lite"/>
    </source>
</evidence>
<dbReference type="InterPro" id="IPR050900">
    <property type="entry name" value="Transposase_IS3/IS150/IS904"/>
</dbReference>
<reference evidence="4 5" key="1">
    <citation type="journal article" date="2018" name="J. Microbiol.">
        <title>Baekduia soli gen. nov., sp. nov., a novel bacterium isolated from the soil of Baekdu Mountain and proposal of a novel family name, Baekduiaceae fam. nov.</title>
        <authorList>
            <person name="An D.S."/>
            <person name="Siddiqi M.Z."/>
            <person name="Kim K.H."/>
            <person name="Yu H.S."/>
            <person name="Im W.T."/>
        </authorList>
    </citation>
    <scope>NUCLEOTIDE SEQUENCE [LARGE SCALE GENOMIC DNA]</scope>
    <source>
        <strain evidence="4 5">BR7-21</strain>
    </source>
</reference>
<dbReference type="InterPro" id="IPR036397">
    <property type="entry name" value="RNaseH_sf"/>
</dbReference>
<dbReference type="PROSITE" id="PS50994">
    <property type="entry name" value="INTEGRASE"/>
    <property type="match status" value="1"/>
</dbReference>
<dbReference type="InterPro" id="IPR048020">
    <property type="entry name" value="Transpos_IS3"/>
</dbReference>
<dbReference type="PANTHER" id="PTHR46889">
    <property type="entry name" value="TRANSPOSASE INSF FOR INSERTION SEQUENCE IS3B-RELATED"/>
    <property type="match status" value="1"/>
</dbReference>
<dbReference type="NCBIfam" id="NF033516">
    <property type="entry name" value="transpos_IS3"/>
    <property type="match status" value="1"/>
</dbReference>
<feature type="compositionally biased region" description="Low complexity" evidence="2">
    <location>
        <begin position="275"/>
        <end position="300"/>
    </location>
</feature>
<feature type="domain" description="Integrase catalytic" evidence="3">
    <location>
        <begin position="124"/>
        <end position="342"/>
    </location>
</feature>
<comment type="function">
    <text evidence="1">Involved in the transposition of the insertion sequence.</text>
</comment>
<dbReference type="EMBL" id="CP042430">
    <property type="protein sequence ID" value="QEC49562.1"/>
    <property type="molecule type" value="Genomic_DNA"/>
</dbReference>
<dbReference type="GO" id="GO:0015074">
    <property type="term" value="P:DNA integration"/>
    <property type="evidence" value="ECO:0007669"/>
    <property type="project" value="InterPro"/>
</dbReference>
<evidence type="ECO:0000313" key="4">
    <source>
        <dbReference type="EMBL" id="QEC49562.1"/>
    </source>
</evidence>
<evidence type="ECO:0000259" key="3">
    <source>
        <dbReference type="PROSITE" id="PS50994"/>
    </source>
</evidence>
<dbReference type="AlphaFoldDB" id="A0A5B8UA62"/>
<dbReference type="GO" id="GO:0003676">
    <property type="term" value="F:nucleic acid binding"/>
    <property type="evidence" value="ECO:0007669"/>
    <property type="project" value="InterPro"/>
</dbReference>
<dbReference type="InterPro" id="IPR001584">
    <property type="entry name" value="Integrase_cat-core"/>
</dbReference>
<dbReference type="Pfam" id="PF00665">
    <property type="entry name" value="rve"/>
    <property type="match status" value="1"/>
</dbReference>
<feature type="region of interest" description="Disordered" evidence="2">
    <location>
        <begin position="237"/>
        <end position="306"/>
    </location>
</feature>
<name>A0A5B8UA62_9ACTN</name>
<dbReference type="Proteomes" id="UP000321805">
    <property type="component" value="Chromosome"/>
</dbReference>
<evidence type="ECO:0000256" key="1">
    <source>
        <dbReference type="ARBA" id="ARBA00002286"/>
    </source>
</evidence>
<dbReference type="InterPro" id="IPR012337">
    <property type="entry name" value="RNaseH-like_sf"/>
</dbReference>
<feature type="compositionally biased region" description="Low complexity" evidence="2">
    <location>
        <begin position="254"/>
        <end position="268"/>
    </location>
</feature>
<dbReference type="Pfam" id="PF13276">
    <property type="entry name" value="HTH_21"/>
    <property type="match status" value="1"/>
</dbReference>
<sequence length="346" mass="38273">MMMYRLISAEKARTPVSVACELLGVSRSGFYAWSTRAPSDRALSDAWLIEKIKDIHNDNRRVYGSRRVAAELRLGHGITVSRKRIQRLMRQAEISGLVARKRGRTTIRVPGVRVADDLVRRQFRPAAPDVLWVADITYLRTWEGWLYLAAVQDAFSRRIVGWSMADHMRAELVVDALQMGVHRRRPGPGLVHHSDQGSQFVSLAFGQKARDAGIAVSMGSRGDCYDNAVAESFLPPSRKSSCTAAAGPRAASCPQRSSNTSRPSTTPPADTRPWATSHSPSSRTSPNPTTPRSTASPASPELSEQRGPLHAALDGWLFTYNHRRRHAGISRQTPITRLNNLLGTYS</sequence>
<evidence type="ECO:0000313" key="5">
    <source>
        <dbReference type="Proteomes" id="UP000321805"/>
    </source>
</evidence>